<evidence type="ECO:0000256" key="6">
    <source>
        <dbReference type="SAM" id="Phobius"/>
    </source>
</evidence>
<dbReference type="GO" id="GO:0016705">
    <property type="term" value="F:oxidoreductase activity, acting on paired donors, with incorporation or reduction of molecular oxygen"/>
    <property type="evidence" value="ECO:0007669"/>
    <property type="project" value="InterPro"/>
</dbReference>
<dbReference type="AlphaFoldDB" id="A0A7S3PLI8"/>
<evidence type="ECO:0000313" key="7">
    <source>
        <dbReference type="EMBL" id="CAE0443335.1"/>
    </source>
</evidence>
<evidence type="ECO:0000256" key="4">
    <source>
        <dbReference type="ARBA" id="ARBA00023004"/>
    </source>
</evidence>
<dbReference type="GO" id="GO:0020037">
    <property type="term" value="F:heme binding"/>
    <property type="evidence" value="ECO:0007669"/>
    <property type="project" value="InterPro"/>
</dbReference>
<dbReference type="InterPro" id="IPR001128">
    <property type="entry name" value="Cyt_P450"/>
</dbReference>
<feature type="binding site" description="axial binding residue" evidence="5">
    <location>
        <position position="488"/>
    </location>
    <ligand>
        <name>heme</name>
        <dbReference type="ChEBI" id="CHEBI:30413"/>
    </ligand>
    <ligandPart>
        <name>Fe</name>
        <dbReference type="ChEBI" id="CHEBI:18248"/>
    </ligandPart>
</feature>
<sequence length="544" mass="62314">MTTKIAVARRVAAVLLLLALGRKLEKRLLMRPLLSTSIIGLFFYYLGAPRPKKPLGSNAIIAPGRLPWLGHIVRYESIRDHPVEGILEWSRETNFQTLINTLPFGVTEIIVHDERDREYILKSNFKNFNKNYDFQFGFDRVFSDLLGQGIFNVDGEKWVVHRKIASNLFTGKNINVIMSKTFIEHGRLFEKALSKFAKEKKSFDIQLLFQALVFDAFCKIAFGASPQSFNYAVKGEKEPFQASFDAAQQIASDRAFDLPVIRDFKIQFSIGAEAEMVKHLAVVNAYIGNIIDSRKKEIDSVESQAETQKDILGLYIYHAKRLGRSDLLKASYLRDVIMNFMIAGRDTTSYVLTNIISLVSENRDFEEKLLQEIFNKMKGGVDSFVKNEIKTFALADATFFESLRMYPSVSNDFRISSKDDVLPSGLKLESGTVVTLPNHSIGRNPKYWDNPDKFNPERWLCEDGNNGTVCRRLDEYRFPFFWGGYRVCLGKDMARQEAKIIMCMLLDSFKFTFAKPREEVFVNGPVMFYSNGVHFYAENRNHSC</sequence>
<proteinExistence type="inferred from homology"/>
<dbReference type="Gene3D" id="1.10.630.10">
    <property type="entry name" value="Cytochrome P450"/>
    <property type="match status" value="1"/>
</dbReference>
<name>A0A7S3PLI8_9STRA</name>
<dbReference type="SUPFAM" id="SSF48264">
    <property type="entry name" value="Cytochrome P450"/>
    <property type="match status" value="1"/>
</dbReference>
<organism evidence="7">
    <name type="scientific">Aplanochytrium stocchinoi</name>
    <dbReference type="NCBI Taxonomy" id="215587"/>
    <lineage>
        <taxon>Eukaryota</taxon>
        <taxon>Sar</taxon>
        <taxon>Stramenopiles</taxon>
        <taxon>Bigyra</taxon>
        <taxon>Labyrinthulomycetes</taxon>
        <taxon>Thraustochytrida</taxon>
        <taxon>Thraustochytriidae</taxon>
        <taxon>Aplanochytrium</taxon>
    </lineage>
</organism>
<evidence type="ECO:0000256" key="1">
    <source>
        <dbReference type="ARBA" id="ARBA00010617"/>
    </source>
</evidence>
<reference evidence="7" key="1">
    <citation type="submission" date="2021-01" db="EMBL/GenBank/DDBJ databases">
        <authorList>
            <person name="Corre E."/>
            <person name="Pelletier E."/>
            <person name="Niang G."/>
            <person name="Scheremetjew M."/>
            <person name="Finn R."/>
            <person name="Kale V."/>
            <person name="Holt S."/>
            <person name="Cochrane G."/>
            <person name="Meng A."/>
            <person name="Brown T."/>
            <person name="Cohen L."/>
        </authorList>
    </citation>
    <scope>NUCLEOTIDE SEQUENCE</scope>
    <source>
        <strain evidence="7">GSBS06</strain>
    </source>
</reference>
<evidence type="ECO:0000256" key="2">
    <source>
        <dbReference type="ARBA" id="ARBA00022723"/>
    </source>
</evidence>
<keyword evidence="2 5" id="KW-0479">Metal-binding</keyword>
<evidence type="ECO:0000256" key="3">
    <source>
        <dbReference type="ARBA" id="ARBA00023002"/>
    </source>
</evidence>
<evidence type="ECO:0008006" key="8">
    <source>
        <dbReference type="Google" id="ProtNLM"/>
    </source>
</evidence>
<comment type="similarity">
    <text evidence="1">Belongs to the cytochrome P450 family.</text>
</comment>
<keyword evidence="3" id="KW-0560">Oxidoreductase</keyword>
<keyword evidence="6" id="KW-0472">Membrane</keyword>
<protein>
    <recommendedName>
        <fullName evidence="8">Cytochrome P450</fullName>
    </recommendedName>
</protein>
<dbReference type="PRINTS" id="PR00463">
    <property type="entry name" value="EP450I"/>
</dbReference>
<comment type="cofactor">
    <cofactor evidence="5">
        <name>heme</name>
        <dbReference type="ChEBI" id="CHEBI:30413"/>
    </cofactor>
</comment>
<evidence type="ECO:0000256" key="5">
    <source>
        <dbReference type="PIRSR" id="PIRSR602401-1"/>
    </source>
</evidence>
<feature type="transmembrane region" description="Helical" evidence="6">
    <location>
        <begin position="28"/>
        <end position="47"/>
    </location>
</feature>
<dbReference type="Pfam" id="PF00067">
    <property type="entry name" value="p450"/>
    <property type="match status" value="1"/>
</dbReference>
<dbReference type="GO" id="GO:0005506">
    <property type="term" value="F:iron ion binding"/>
    <property type="evidence" value="ECO:0007669"/>
    <property type="project" value="InterPro"/>
</dbReference>
<accession>A0A7S3PLI8</accession>
<dbReference type="PANTHER" id="PTHR24296">
    <property type="entry name" value="CYTOCHROME P450"/>
    <property type="match status" value="1"/>
</dbReference>
<keyword evidence="5" id="KW-0349">Heme</keyword>
<dbReference type="GO" id="GO:0004497">
    <property type="term" value="F:monooxygenase activity"/>
    <property type="evidence" value="ECO:0007669"/>
    <property type="project" value="InterPro"/>
</dbReference>
<dbReference type="InterPro" id="IPR036396">
    <property type="entry name" value="Cyt_P450_sf"/>
</dbReference>
<dbReference type="EMBL" id="HBIN01017599">
    <property type="protein sequence ID" value="CAE0443335.1"/>
    <property type="molecule type" value="Transcribed_RNA"/>
</dbReference>
<dbReference type="InterPro" id="IPR002401">
    <property type="entry name" value="Cyt_P450_E_grp-I"/>
</dbReference>
<gene>
    <name evidence="7" type="ORF">ASTO00021_LOCUS13427</name>
</gene>
<keyword evidence="4 5" id="KW-0408">Iron</keyword>
<keyword evidence="6" id="KW-1133">Transmembrane helix</keyword>
<keyword evidence="6" id="KW-0812">Transmembrane</keyword>